<dbReference type="AlphaFoldDB" id="A0A6M3M546"/>
<dbReference type="InterPro" id="IPR052052">
    <property type="entry name" value="Polysaccharide_Lyase_9"/>
</dbReference>
<evidence type="ECO:0000256" key="5">
    <source>
        <dbReference type="ARBA" id="ARBA00022729"/>
    </source>
</evidence>
<accession>A0A6M3M546</accession>
<name>A0A6M3M546_9ZZZZ</name>
<dbReference type="GO" id="GO:0046872">
    <property type="term" value="F:metal ion binding"/>
    <property type="evidence" value="ECO:0007669"/>
    <property type="project" value="UniProtKB-KW"/>
</dbReference>
<dbReference type="PANTHER" id="PTHR40088">
    <property type="entry name" value="PECTATE LYASE (EUROFUNG)"/>
    <property type="match status" value="1"/>
</dbReference>
<evidence type="ECO:0000256" key="7">
    <source>
        <dbReference type="ARBA" id="ARBA00023239"/>
    </source>
</evidence>
<keyword evidence="7 9" id="KW-0456">Lyase</keyword>
<keyword evidence="3" id="KW-0964">Secreted</keyword>
<gene>
    <name evidence="9" type="ORF">MM171A00787_0023</name>
    <name evidence="10" type="ORF">MM171B01086_0006</name>
</gene>
<comment type="similarity">
    <text evidence="8">Belongs to the polysaccharide lyase 9 family.</text>
</comment>
<dbReference type="InterPro" id="IPR059226">
    <property type="entry name" value="Choice_anch_Q_dom"/>
</dbReference>
<evidence type="ECO:0000256" key="4">
    <source>
        <dbReference type="ARBA" id="ARBA00022723"/>
    </source>
</evidence>
<dbReference type="InterPro" id="IPR012334">
    <property type="entry name" value="Pectin_lyas_fold"/>
</dbReference>
<dbReference type="EMBL" id="MT143804">
    <property type="protein sequence ID" value="QJB02739.1"/>
    <property type="molecule type" value="Genomic_DNA"/>
</dbReference>
<evidence type="ECO:0000313" key="10">
    <source>
        <dbReference type="EMBL" id="QJB02739.1"/>
    </source>
</evidence>
<organism evidence="9">
    <name type="scientific">viral metagenome</name>
    <dbReference type="NCBI Taxonomy" id="1070528"/>
    <lineage>
        <taxon>unclassified sequences</taxon>
        <taxon>metagenomes</taxon>
        <taxon>organismal metagenomes</taxon>
    </lineage>
</organism>
<dbReference type="GO" id="GO:0016837">
    <property type="term" value="F:carbon-oxygen lyase activity, acting on polysaccharides"/>
    <property type="evidence" value="ECO:0007669"/>
    <property type="project" value="TreeGrafter"/>
</dbReference>
<evidence type="ECO:0000256" key="6">
    <source>
        <dbReference type="ARBA" id="ARBA00022837"/>
    </source>
</evidence>
<keyword evidence="6" id="KW-0106">Calcium</keyword>
<dbReference type="GO" id="GO:0005576">
    <property type="term" value="C:extracellular region"/>
    <property type="evidence" value="ECO:0007669"/>
    <property type="project" value="UniProtKB-SubCell"/>
</dbReference>
<evidence type="ECO:0000313" key="9">
    <source>
        <dbReference type="EMBL" id="QJA99888.1"/>
    </source>
</evidence>
<proteinExistence type="inferred from homology"/>
<evidence type="ECO:0000256" key="1">
    <source>
        <dbReference type="ARBA" id="ARBA00001913"/>
    </source>
</evidence>
<dbReference type="NCBIfam" id="NF041518">
    <property type="entry name" value="choice_anch_Q"/>
    <property type="match status" value="1"/>
</dbReference>
<keyword evidence="4" id="KW-0479">Metal-binding</keyword>
<dbReference type="EMBL" id="MT143672">
    <property type="protein sequence ID" value="QJA99888.1"/>
    <property type="molecule type" value="Genomic_DNA"/>
</dbReference>
<dbReference type="SUPFAM" id="SSF51126">
    <property type="entry name" value="Pectin lyase-like"/>
    <property type="match status" value="1"/>
</dbReference>
<dbReference type="InterPro" id="IPR011050">
    <property type="entry name" value="Pectin_lyase_fold/virulence"/>
</dbReference>
<reference evidence="9" key="1">
    <citation type="submission" date="2020-03" db="EMBL/GenBank/DDBJ databases">
        <title>The deep terrestrial virosphere.</title>
        <authorList>
            <person name="Holmfeldt K."/>
            <person name="Nilsson E."/>
            <person name="Simone D."/>
            <person name="Lopez-Fernandez M."/>
            <person name="Wu X."/>
            <person name="de Brujin I."/>
            <person name="Lundin D."/>
            <person name="Andersson A."/>
            <person name="Bertilsson S."/>
            <person name="Dopson M."/>
        </authorList>
    </citation>
    <scope>NUCLEOTIDE SEQUENCE</scope>
    <source>
        <strain evidence="9">MM171A00787</strain>
        <strain evidence="10">MM171B01086</strain>
    </source>
</reference>
<comment type="cofactor">
    <cofactor evidence="1">
        <name>Ca(2+)</name>
        <dbReference type="ChEBI" id="CHEBI:29108"/>
    </cofactor>
</comment>
<evidence type="ECO:0000256" key="8">
    <source>
        <dbReference type="ARBA" id="ARBA00038263"/>
    </source>
</evidence>
<dbReference type="InterPro" id="IPR006626">
    <property type="entry name" value="PbH1"/>
</dbReference>
<evidence type="ECO:0000256" key="2">
    <source>
        <dbReference type="ARBA" id="ARBA00004613"/>
    </source>
</evidence>
<keyword evidence="5" id="KW-0732">Signal</keyword>
<dbReference type="Gene3D" id="2.160.20.10">
    <property type="entry name" value="Single-stranded right-handed beta-helix, Pectin lyase-like"/>
    <property type="match status" value="1"/>
</dbReference>
<evidence type="ECO:0000256" key="3">
    <source>
        <dbReference type="ARBA" id="ARBA00022525"/>
    </source>
</evidence>
<dbReference type="PANTHER" id="PTHR40088:SF1">
    <property type="entry name" value="PECTATE LYASE PEL9"/>
    <property type="match status" value="1"/>
</dbReference>
<comment type="subcellular location">
    <subcellularLocation>
        <location evidence="2">Secreted</location>
    </subcellularLocation>
</comment>
<sequence>MTDYYVAPGGSNGWPGTIGQPWQTIGYAVTRIYADDTLWIRQGEYLSPSGGFQFANTGSSGHPVTVRNYPDESVIIRVNDQGIWYAPWVGNAEGSGPVVDYIHIIGSDIANRQLSCGIYSTKGIVVQGPDATYTDAPGVRVWNAAYWEVAGIDFVRMGYGLFGHTYDNDHFYVHDNRIIDSTRENHLQFNGPYHTIENNVLVRDRPDYHSPYGCYSLSLLAHGNTVKGNVIDQLQLLYYNSNLVDPGGILLEWDIADDNIIEGNIIRHMDVAIDFAGGDRNIIRNNILITGDYSHIDGGLYIRSYALPGPTWPCQNEWLVPGAGHPAYDMYYPHDCHSRDNEIYNNVFVGFNKAILFEGVVPDGETKIRNNAFVDCVDSVCTWSTCGTFARVTQSNSQEDPPFGFVNQGAEDFHLLETSLCKDAGYNLGSLVPDDFDGVSRPQGVAYDIGAFEYVPAAPTFPVVLSITPSSFNVNATPHLVAMPATVDAGDLLLALFSNDGGDVVTTPGGWGLVFSAQVVAQASRVRFGAYAKVAVGTEGGTTVNFVTSGTEMAAAQVYRIQAGTWWGALAGVEAATPSDCGSVDSRYPDPPSFAPSWGALDTLWVACYGADDDDAATGYPGSYTDGTYTPSGTATGSCSLASARRELNATSDDPSNFTIAAVEEWVANTIAVRPVGTGPTYYHGLKIQGVGELALCDVGTHPLRIRKGGTTYGVELVATADGNASKVRIQTPTGVKALRKYT</sequence>
<protein>
    <submittedName>
        <fullName evidence="9">Putative pectate lyase</fullName>
    </submittedName>
</protein>
<dbReference type="SMART" id="SM00710">
    <property type="entry name" value="PbH1"/>
    <property type="match status" value="5"/>
</dbReference>